<feature type="transmembrane region" description="Helical" evidence="7">
    <location>
        <begin position="197"/>
        <end position="220"/>
    </location>
</feature>
<dbReference type="PROSITE" id="PS50885">
    <property type="entry name" value="HAMP"/>
    <property type="match status" value="1"/>
</dbReference>
<feature type="transmembrane region" description="Helical" evidence="7">
    <location>
        <begin position="64"/>
        <end position="85"/>
    </location>
</feature>
<evidence type="ECO:0000313" key="10">
    <source>
        <dbReference type="EMBL" id="GAA4129818.1"/>
    </source>
</evidence>
<keyword evidence="5 7" id="KW-1133">Transmembrane helix</keyword>
<dbReference type="Gene3D" id="3.30.70.1230">
    <property type="entry name" value="Nucleotide cyclase"/>
    <property type="match status" value="1"/>
</dbReference>
<evidence type="ECO:0000256" key="2">
    <source>
        <dbReference type="ARBA" id="ARBA00005381"/>
    </source>
</evidence>
<dbReference type="SMART" id="SM00304">
    <property type="entry name" value="HAMP"/>
    <property type="match status" value="1"/>
</dbReference>
<keyword evidence="3" id="KW-1003">Cell membrane</keyword>
<gene>
    <name evidence="10" type="ORF">GCM10022215_42790</name>
</gene>
<dbReference type="Proteomes" id="UP001501495">
    <property type="component" value="Unassembled WGS sequence"/>
</dbReference>
<organism evidence="10 11">
    <name type="scientific">Nocardioides fonticola</name>
    <dbReference type="NCBI Taxonomy" id="450363"/>
    <lineage>
        <taxon>Bacteria</taxon>
        <taxon>Bacillati</taxon>
        <taxon>Actinomycetota</taxon>
        <taxon>Actinomycetes</taxon>
        <taxon>Propionibacteriales</taxon>
        <taxon>Nocardioidaceae</taxon>
        <taxon>Nocardioides</taxon>
    </lineage>
</organism>
<feature type="domain" description="Guanylate cyclase" evidence="8">
    <location>
        <begin position="337"/>
        <end position="461"/>
    </location>
</feature>
<evidence type="ECO:0000256" key="4">
    <source>
        <dbReference type="ARBA" id="ARBA00022692"/>
    </source>
</evidence>
<protein>
    <submittedName>
        <fullName evidence="10">Adenylate/guanylate cyclase domain-containing protein</fullName>
    </submittedName>
</protein>
<sequence>MSVEQAYGSWLLGPSHQSPRRLRVRIQVLLTVFLLATHAIGALIVAVLANWVLPDTPTDDGLQLALAIAIPVYVGFALVVGAVVATREILRTLRWFQRGVVPDLDERRRALEVPMRLTRWQLGWWAGGTLLFTALSVILQPDRAISSALTVGLAGLVVCSIAYLLAEFALRPISAVALDAPQMLRERRGLGVGGRMVAFWLLGTGAPVVGLMLTAILVLAGNTVSVRRLAVVLLVVSAIAFVFGLFVTLLNARSVVEPVDDVRRALQHVEAGDLDQRLTVYDATELGQLQGGFNQMVAGLRERERLRDLFGRHVGHEVARAAVDREVALGGEARVVSVLFVDLLGSTAMAADRDPAEVVDLLNGFFEVVVEEIDRRGGIVNKFMGDAVLAIFGAPVELPDHAGRALAAARVMAERLAVEQPGVRAGVGVFTGTTVAGNVGTSRRLEYTVIGDAVNAASRLTDLAKQAPGSIAAAGETVAAASPQEAAHWTPWRVGEDAVLLRGRARPTDVYVVGSHT</sequence>
<evidence type="ECO:0000256" key="7">
    <source>
        <dbReference type="SAM" id="Phobius"/>
    </source>
</evidence>
<keyword evidence="4 7" id="KW-0812">Transmembrane</keyword>
<dbReference type="PANTHER" id="PTHR43081:SF17">
    <property type="entry name" value="BLL5647 PROTEIN"/>
    <property type="match status" value="1"/>
</dbReference>
<dbReference type="InterPro" id="IPR003660">
    <property type="entry name" value="HAMP_dom"/>
</dbReference>
<evidence type="ECO:0000256" key="5">
    <source>
        <dbReference type="ARBA" id="ARBA00022989"/>
    </source>
</evidence>
<dbReference type="RefSeq" id="WP_344735576.1">
    <property type="nucleotide sequence ID" value="NZ_BAAAZH010000036.1"/>
</dbReference>
<evidence type="ECO:0000256" key="1">
    <source>
        <dbReference type="ARBA" id="ARBA00004651"/>
    </source>
</evidence>
<dbReference type="Pfam" id="PF00211">
    <property type="entry name" value="Guanylate_cyc"/>
    <property type="match status" value="1"/>
</dbReference>
<reference evidence="11" key="1">
    <citation type="journal article" date="2019" name="Int. J. Syst. Evol. Microbiol.">
        <title>The Global Catalogue of Microorganisms (GCM) 10K type strain sequencing project: providing services to taxonomists for standard genome sequencing and annotation.</title>
        <authorList>
            <consortium name="The Broad Institute Genomics Platform"/>
            <consortium name="The Broad Institute Genome Sequencing Center for Infectious Disease"/>
            <person name="Wu L."/>
            <person name="Ma J."/>
        </authorList>
    </citation>
    <scope>NUCLEOTIDE SEQUENCE [LARGE SCALE GENOMIC DNA]</scope>
    <source>
        <strain evidence="11">JCM 16703</strain>
    </source>
</reference>
<evidence type="ECO:0000259" key="8">
    <source>
        <dbReference type="PROSITE" id="PS50125"/>
    </source>
</evidence>
<dbReference type="Gene3D" id="6.10.340.10">
    <property type="match status" value="1"/>
</dbReference>
<keyword evidence="6 7" id="KW-0472">Membrane</keyword>
<keyword evidence="11" id="KW-1185">Reference proteome</keyword>
<dbReference type="SMART" id="SM00044">
    <property type="entry name" value="CYCc"/>
    <property type="match status" value="1"/>
</dbReference>
<dbReference type="PANTHER" id="PTHR43081">
    <property type="entry name" value="ADENYLATE CYCLASE, TERMINAL-DIFFERENTIATION SPECIFIC-RELATED"/>
    <property type="match status" value="1"/>
</dbReference>
<dbReference type="SUPFAM" id="SSF158472">
    <property type="entry name" value="HAMP domain-like"/>
    <property type="match status" value="1"/>
</dbReference>
<dbReference type="CDD" id="cd07302">
    <property type="entry name" value="CHD"/>
    <property type="match status" value="1"/>
</dbReference>
<comment type="subcellular location">
    <subcellularLocation>
        <location evidence="1">Cell membrane</location>
        <topology evidence="1">Multi-pass membrane protein</topology>
    </subcellularLocation>
</comment>
<comment type="caution">
    <text evidence="10">The sequence shown here is derived from an EMBL/GenBank/DDBJ whole genome shotgun (WGS) entry which is preliminary data.</text>
</comment>
<accession>A0ABP7Y392</accession>
<feature type="transmembrane region" description="Helical" evidence="7">
    <location>
        <begin position="28"/>
        <end position="52"/>
    </location>
</feature>
<dbReference type="InterPro" id="IPR001054">
    <property type="entry name" value="A/G_cyclase"/>
</dbReference>
<proteinExistence type="inferred from homology"/>
<dbReference type="Pfam" id="PF00672">
    <property type="entry name" value="HAMP"/>
    <property type="match status" value="1"/>
</dbReference>
<dbReference type="InterPro" id="IPR050697">
    <property type="entry name" value="Adenylyl/Guanylyl_Cyclase_3/4"/>
</dbReference>
<dbReference type="CDD" id="cd06225">
    <property type="entry name" value="HAMP"/>
    <property type="match status" value="1"/>
</dbReference>
<evidence type="ECO:0000256" key="3">
    <source>
        <dbReference type="ARBA" id="ARBA00022475"/>
    </source>
</evidence>
<feature type="transmembrane region" description="Helical" evidence="7">
    <location>
        <begin position="122"/>
        <end position="139"/>
    </location>
</feature>
<dbReference type="SUPFAM" id="SSF55073">
    <property type="entry name" value="Nucleotide cyclase"/>
    <property type="match status" value="1"/>
</dbReference>
<feature type="transmembrane region" description="Helical" evidence="7">
    <location>
        <begin position="145"/>
        <end position="166"/>
    </location>
</feature>
<evidence type="ECO:0000313" key="11">
    <source>
        <dbReference type="Proteomes" id="UP001501495"/>
    </source>
</evidence>
<dbReference type="PROSITE" id="PS50125">
    <property type="entry name" value="GUANYLATE_CYCLASE_2"/>
    <property type="match status" value="1"/>
</dbReference>
<comment type="similarity">
    <text evidence="2">Belongs to the adenylyl cyclase class-3 family.</text>
</comment>
<evidence type="ECO:0000256" key="6">
    <source>
        <dbReference type="ARBA" id="ARBA00023136"/>
    </source>
</evidence>
<dbReference type="InterPro" id="IPR029787">
    <property type="entry name" value="Nucleotide_cyclase"/>
</dbReference>
<feature type="transmembrane region" description="Helical" evidence="7">
    <location>
        <begin position="226"/>
        <end position="250"/>
    </location>
</feature>
<evidence type="ECO:0000259" key="9">
    <source>
        <dbReference type="PROSITE" id="PS50885"/>
    </source>
</evidence>
<dbReference type="EMBL" id="BAAAZH010000036">
    <property type="protein sequence ID" value="GAA4129818.1"/>
    <property type="molecule type" value="Genomic_DNA"/>
</dbReference>
<feature type="domain" description="HAMP" evidence="9">
    <location>
        <begin position="253"/>
        <end position="305"/>
    </location>
</feature>
<name>A0ABP7Y392_9ACTN</name>